<dbReference type="Proteomes" id="UP000675881">
    <property type="component" value="Chromosome 9"/>
</dbReference>
<gene>
    <name evidence="1" type="ORF">LSAA_15187</name>
</gene>
<keyword evidence="2" id="KW-1185">Reference proteome</keyword>
<sequence>MPKWDPLEMAQLVLCSFALVSKIKTLNHEDRGLRRKYGSGDHNKKSTSEIMDDIKAAIPNSPTTSMRSLEKNFRIDRKIISIAVKDLGALSCVCKKHQLFSATGKRFKVVEGQVSPQLDVTSLT</sequence>
<dbReference type="AlphaFoldDB" id="A0A7R8D6C9"/>
<dbReference type="EMBL" id="HG994588">
    <property type="protein sequence ID" value="CAF3042478.1"/>
    <property type="molecule type" value="Genomic_DNA"/>
</dbReference>
<name>A0A7R8D6C9_LEPSM</name>
<reference evidence="1" key="1">
    <citation type="submission" date="2021-02" db="EMBL/GenBank/DDBJ databases">
        <authorList>
            <person name="Bekaert M."/>
        </authorList>
    </citation>
    <scope>NUCLEOTIDE SEQUENCE</scope>
    <source>
        <strain evidence="1">IoA-00</strain>
    </source>
</reference>
<evidence type="ECO:0000313" key="1">
    <source>
        <dbReference type="EMBL" id="CAF3042478.1"/>
    </source>
</evidence>
<evidence type="ECO:0000313" key="2">
    <source>
        <dbReference type="Proteomes" id="UP000675881"/>
    </source>
</evidence>
<accession>A0A7R8D6C9</accession>
<organism evidence="1 2">
    <name type="scientific">Lepeophtheirus salmonis</name>
    <name type="common">Salmon louse</name>
    <name type="synonym">Caligus salmonis</name>
    <dbReference type="NCBI Taxonomy" id="72036"/>
    <lineage>
        <taxon>Eukaryota</taxon>
        <taxon>Metazoa</taxon>
        <taxon>Ecdysozoa</taxon>
        <taxon>Arthropoda</taxon>
        <taxon>Crustacea</taxon>
        <taxon>Multicrustacea</taxon>
        <taxon>Hexanauplia</taxon>
        <taxon>Copepoda</taxon>
        <taxon>Siphonostomatoida</taxon>
        <taxon>Caligidae</taxon>
        <taxon>Lepeophtheirus</taxon>
    </lineage>
</organism>
<proteinExistence type="predicted"/>
<protein>
    <submittedName>
        <fullName evidence="1">(salmon louse) hypothetical protein</fullName>
    </submittedName>
</protein>